<sequence>MRDKKNSQDEGQNIKIKKPLPLFGCRYGRLEYIHAYMQEAVAAHPFGASSTSTYTCARKSIYGVDVRNACAAVPLRALENSLDMCCKATSRYAHERERERERQTLYDSRNRIPALVNFHNSCIVYICF</sequence>
<dbReference type="EMBL" id="JBJJXI010000059">
    <property type="protein sequence ID" value="KAL3398636.1"/>
    <property type="molecule type" value="Genomic_DNA"/>
</dbReference>
<reference evidence="1 2" key="1">
    <citation type="journal article" date="2024" name="bioRxiv">
        <title>A reference genome for Trichogramma kaykai: A tiny desert-dwelling parasitoid wasp with competing sex-ratio distorters.</title>
        <authorList>
            <person name="Culotta J."/>
            <person name="Lindsey A.R."/>
        </authorList>
    </citation>
    <scope>NUCLEOTIDE SEQUENCE [LARGE SCALE GENOMIC DNA]</scope>
    <source>
        <strain evidence="1 2">KSX58</strain>
    </source>
</reference>
<comment type="caution">
    <text evidence="1">The sequence shown here is derived from an EMBL/GenBank/DDBJ whole genome shotgun (WGS) entry which is preliminary data.</text>
</comment>
<dbReference type="AlphaFoldDB" id="A0ABD2X1I6"/>
<proteinExistence type="predicted"/>
<accession>A0ABD2X1I6</accession>
<evidence type="ECO:0000313" key="1">
    <source>
        <dbReference type="EMBL" id="KAL3398636.1"/>
    </source>
</evidence>
<name>A0ABD2X1I6_9HYME</name>
<keyword evidence="2" id="KW-1185">Reference proteome</keyword>
<evidence type="ECO:0000313" key="2">
    <source>
        <dbReference type="Proteomes" id="UP001627154"/>
    </source>
</evidence>
<dbReference type="Proteomes" id="UP001627154">
    <property type="component" value="Unassembled WGS sequence"/>
</dbReference>
<gene>
    <name evidence="1" type="ORF">TKK_007771</name>
</gene>
<protein>
    <submittedName>
        <fullName evidence="1">Uncharacterized protein</fullName>
    </submittedName>
</protein>
<organism evidence="1 2">
    <name type="scientific">Trichogramma kaykai</name>
    <dbReference type="NCBI Taxonomy" id="54128"/>
    <lineage>
        <taxon>Eukaryota</taxon>
        <taxon>Metazoa</taxon>
        <taxon>Ecdysozoa</taxon>
        <taxon>Arthropoda</taxon>
        <taxon>Hexapoda</taxon>
        <taxon>Insecta</taxon>
        <taxon>Pterygota</taxon>
        <taxon>Neoptera</taxon>
        <taxon>Endopterygota</taxon>
        <taxon>Hymenoptera</taxon>
        <taxon>Apocrita</taxon>
        <taxon>Proctotrupomorpha</taxon>
        <taxon>Chalcidoidea</taxon>
        <taxon>Trichogrammatidae</taxon>
        <taxon>Trichogramma</taxon>
    </lineage>
</organism>